<accession>A0A1G4I3N5</accession>
<gene>
    <name evidence="1" type="ORF">TEOVI_000751800</name>
</gene>
<sequence>MTFSSAKRLRLLALRAGHPGVISPVNSGMTTHALRVLGVLNLRDTSLMCSLNNVFSMTDVRSRANIFHALACSVREQECVHEGMDETLIAQLHNMQDVILADGDDLSPSECILVMEGLLKIMPYSCVRRKLVLMLRSRVVTLINVVSGPVELIGIVRVIVEAMQEPQPSLAPSATEGAAGDNQTQLGRSQELCEVCRVIECRLDSFGKQDLVTLVDAMTVRTSSSGRPDALTNLAQQCSTTNRKHSDGGPLRHVPDECRALVLVIFDRLRLIVMSLSPSQVSAWVVRIVGLRIYHHVLFATLLKRLNDEEVRRAMSSSQLSTSIESLIVALRWSRSDNDISCTEQRFVAQVIVKLLDSLLADVVKRGSSCSDCVTYVLPALTLLAEEATVGCLEFPPSLVERLFCMPYNHLEKFTPWQRAQLFAAVFLWGIAKPRSKQTPGQPRRLRSDVDPHFNTSADTTIFSLAVWCRAIVRYADSYNLLDAMQIVNEACGVVYAEARGHEPYDPSVVRPTLSLLQQRIQAKQDGFHLVPTSHLVRYLTSMSKLGIRAKSDYYAVVNIVQKRCLTEFERLRVLGVVARHQLRALTFLSDTVSSIPHRSVSLQPRQKCLLLRYLGRAGVSRFVRAPLHLSLNVGSFLTHEEVTTLPFIDAVFAFVGLADLRQFANETLFALLHGPLSRLDNLADIQSAALLGEFSVALCRTDQHRFCHRIVCETLNKASSLLASSRGLFVDVAEVAYWIRLLDAWPQLSTNSGGSGRNGAECGKVDDSAYVDALGTYKVMAAALVTTRLLDIARSRTLQPNTFLFSQMAVGHRLGAAVPQGELYRLSQNLDTKHLAQLLNKPRQVVNAVVTGLYISSVDAVRAIDILRFATKNFGSLSVQDELILGAEITGFLRRRDSKVNSAVEAAVQDLCELMKANMSRIDRKQKLSEREVALAAHYGFVSAPEQSLRKIR</sequence>
<organism evidence="1 2">
    <name type="scientific">Trypanosoma equiperdum</name>
    <dbReference type="NCBI Taxonomy" id="5694"/>
    <lineage>
        <taxon>Eukaryota</taxon>
        <taxon>Discoba</taxon>
        <taxon>Euglenozoa</taxon>
        <taxon>Kinetoplastea</taxon>
        <taxon>Metakinetoplastina</taxon>
        <taxon>Trypanosomatida</taxon>
        <taxon>Trypanosomatidae</taxon>
        <taxon>Trypanosoma</taxon>
    </lineage>
</organism>
<reference evidence="1" key="1">
    <citation type="submission" date="2016-09" db="EMBL/GenBank/DDBJ databases">
        <authorList>
            <person name="Hebert L."/>
            <person name="Moumen B."/>
        </authorList>
    </citation>
    <scope>NUCLEOTIDE SEQUENCE [LARGE SCALE GENOMIC DNA]</scope>
    <source>
        <strain evidence="1">OVI</strain>
    </source>
</reference>
<dbReference type="GeneID" id="92381452"/>
<evidence type="ECO:0000313" key="1">
    <source>
        <dbReference type="EMBL" id="SCU66315.1"/>
    </source>
</evidence>
<protein>
    <submittedName>
        <fullName evidence="1">Uncharacterized protein</fullName>
    </submittedName>
</protein>
<evidence type="ECO:0000313" key="2">
    <source>
        <dbReference type="Proteomes" id="UP000195570"/>
    </source>
</evidence>
<comment type="caution">
    <text evidence="1">The sequence shown here is derived from an EMBL/GenBank/DDBJ whole genome shotgun (WGS) entry which is preliminary data.</text>
</comment>
<dbReference type="RefSeq" id="XP_067077774.1">
    <property type="nucleotide sequence ID" value="XM_067221673.1"/>
</dbReference>
<proteinExistence type="predicted"/>
<name>A0A1G4I3N5_TRYEQ</name>
<dbReference type="EMBL" id="CZPT02000529">
    <property type="protein sequence ID" value="SCU66315.1"/>
    <property type="molecule type" value="Genomic_DNA"/>
</dbReference>
<dbReference type="Proteomes" id="UP000195570">
    <property type="component" value="Unassembled WGS sequence"/>
</dbReference>
<dbReference type="AlphaFoldDB" id="A0A1G4I3N5"/>
<keyword evidence="2" id="KW-1185">Reference proteome</keyword>
<dbReference type="VEuPathDB" id="TriTrypDB:TEOVI_000751800"/>